<evidence type="ECO:0000313" key="2">
    <source>
        <dbReference type="Proteomes" id="UP000886520"/>
    </source>
</evidence>
<sequence>MQECTKLGMNYPCKGSILFVQTSESRGPTLEEMETPLKSRKLPLMTVSPGYPEGAPITASTSIAPMHGGLIPMSYTPYEETVLHLPPATAIPNTSKFILVTLTEHTIPMPPTGPTYTYATSPLTTLGSAPLPPTWYYNKTWIHVAYYHHTSTRYTPRISTTCTYTYCKICTTFFDG</sequence>
<organism evidence="1 2">
    <name type="scientific">Adiantum capillus-veneris</name>
    <name type="common">Maidenhair fern</name>
    <dbReference type="NCBI Taxonomy" id="13818"/>
    <lineage>
        <taxon>Eukaryota</taxon>
        <taxon>Viridiplantae</taxon>
        <taxon>Streptophyta</taxon>
        <taxon>Embryophyta</taxon>
        <taxon>Tracheophyta</taxon>
        <taxon>Polypodiopsida</taxon>
        <taxon>Polypodiidae</taxon>
        <taxon>Polypodiales</taxon>
        <taxon>Pteridineae</taxon>
        <taxon>Pteridaceae</taxon>
        <taxon>Vittarioideae</taxon>
        <taxon>Adiantum</taxon>
    </lineage>
</organism>
<protein>
    <submittedName>
        <fullName evidence="1">Uncharacterized protein</fullName>
    </submittedName>
</protein>
<name>A0A9D4U209_ADICA</name>
<dbReference type="AlphaFoldDB" id="A0A9D4U209"/>
<dbReference type="Proteomes" id="UP000886520">
    <property type="component" value="Chromosome 25"/>
</dbReference>
<keyword evidence="2" id="KW-1185">Reference proteome</keyword>
<gene>
    <name evidence="1" type="ORF">GOP47_0025358</name>
</gene>
<proteinExistence type="predicted"/>
<dbReference type="EMBL" id="JABFUD020000025">
    <property type="protein sequence ID" value="KAI5059039.1"/>
    <property type="molecule type" value="Genomic_DNA"/>
</dbReference>
<accession>A0A9D4U209</accession>
<comment type="caution">
    <text evidence="1">The sequence shown here is derived from an EMBL/GenBank/DDBJ whole genome shotgun (WGS) entry which is preliminary data.</text>
</comment>
<evidence type="ECO:0000313" key="1">
    <source>
        <dbReference type="EMBL" id="KAI5059039.1"/>
    </source>
</evidence>
<reference evidence="1" key="1">
    <citation type="submission" date="2021-01" db="EMBL/GenBank/DDBJ databases">
        <title>Adiantum capillus-veneris genome.</title>
        <authorList>
            <person name="Fang Y."/>
            <person name="Liao Q."/>
        </authorList>
    </citation>
    <scope>NUCLEOTIDE SEQUENCE</scope>
    <source>
        <strain evidence="1">H3</strain>
        <tissue evidence="1">Leaf</tissue>
    </source>
</reference>